<proteinExistence type="predicted"/>
<organism evidence="2 3">
    <name type="scientific">Clonostachys solani</name>
    <dbReference type="NCBI Taxonomy" id="160281"/>
    <lineage>
        <taxon>Eukaryota</taxon>
        <taxon>Fungi</taxon>
        <taxon>Dikarya</taxon>
        <taxon>Ascomycota</taxon>
        <taxon>Pezizomycotina</taxon>
        <taxon>Sordariomycetes</taxon>
        <taxon>Hypocreomycetidae</taxon>
        <taxon>Hypocreales</taxon>
        <taxon>Bionectriaceae</taxon>
        <taxon>Clonostachys</taxon>
    </lineage>
</organism>
<feature type="region of interest" description="Disordered" evidence="1">
    <location>
        <begin position="1"/>
        <end position="25"/>
    </location>
</feature>
<reference evidence="2" key="1">
    <citation type="submission" date="2021-10" db="EMBL/GenBank/DDBJ databases">
        <authorList>
            <person name="Piombo E."/>
        </authorList>
    </citation>
    <scope>NUCLEOTIDE SEQUENCE</scope>
</reference>
<accession>A0A9N9ZK48</accession>
<comment type="caution">
    <text evidence="2">The sequence shown here is derived from an EMBL/GenBank/DDBJ whole genome shotgun (WGS) entry which is preliminary data.</text>
</comment>
<dbReference type="EMBL" id="CABFOC020000063">
    <property type="protein sequence ID" value="CAH0056758.1"/>
    <property type="molecule type" value="Genomic_DNA"/>
</dbReference>
<name>A0A9N9ZK48_9HYPO</name>
<keyword evidence="3" id="KW-1185">Reference proteome</keyword>
<protein>
    <submittedName>
        <fullName evidence="2">Uncharacterized protein</fullName>
    </submittedName>
</protein>
<evidence type="ECO:0000256" key="1">
    <source>
        <dbReference type="SAM" id="MobiDB-lite"/>
    </source>
</evidence>
<dbReference type="AlphaFoldDB" id="A0A9N9ZK48"/>
<evidence type="ECO:0000313" key="2">
    <source>
        <dbReference type="EMBL" id="CAH0056758.1"/>
    </source>
</evidence>
<dbReference type="Proteomes" id="UP000775872">
    <property type="component" value="Unassembled WGS sequence"/>
</dbReference>
<sequence length="62" mass="6357">MSSSYNTTISYGSSSGGSPSNNYTGLSADKAHTLAAIQDRHSASLVGRFSPVIESPLKGTGH</sequence>
<feature type="compositionally biased region" description="Low complexity" evidence="1">
    <location>
        <begin position="1"/>
        <end position="24"/>
    </location>
</feature>
<gene>
    <name evidence="2" type="ORF">CSOL1703_00006705</name>
</gene>
<evidence type="ECO:0000313" key="3">
    <source>
        <dbReference type="Proteomes" id="UP000775872"/>
    </source>
</evidence>